<gene>
    <name evidence="1" type="ORF">CALMAC_LOCUS2050</name>
</gene>
<protein>
    <recommendedName>
        <fullName evidence="3">Factor VIII intron 22 protein</fullName>
    </recommendedName>
</protein>
<dbReference type="Proteomes" id="UP000410492">
    <property type="component" value="Unassembled WGS sequence"/>
</dbReference>
<accession>A0A653BLS0</accession>
<dbReference type="InterPro" id="IPR039494">
    <property type="entry name" value="F8A"/>
</dbReference>
<organism evidence="1 2">
    <name type="scientific">Callosobruchus maculatus</name>
    <name type="common">Southern cowpea weevil</name>
    <name type="synonym">Pulse bruchid</name>
    <dbReference type="NCBI Taxonomy" id="64391"/>
    <lineage>
        <taxon>Eukaryota</taxon>
        <taxon>Metazoa</taxon>
        <taxon>Ecdysozoa</taxon>
        <taxon>Arthropoda</taxon>
        <taxon>Hexapoda</taxon>
        <taxon>Insecta</taxon>
        <taxon>Pterygota</taxon>
        <taxon>Neoptera</taxon>
        <taxon>Endopterygota</taxon>
        <taxon>Coleoptera</taxon>
        <taxon>Polyphaga</taxon>
        <taxon>Cucujiformia</taxon>
        <taxon>Chrysomeloidea</taxon>
        <taxon>Chrysomelidae</taxon>
        <taxon>Bruchinae</taxon>
        <taxon>Bruchini</taxon>
        <taxon>Callosobruchus</taxon>
    </lineage>
</organism>
<evidence type="ECO:0008006" key="3">
    <source>
        <dbReference type="Google" id="ProtNLM"/>
    </source>
</evidence>
<dbReference type="EMBL" id="CAACVG010002401">
    <property type="protein sequence ID" value="VEN36424.1"/>
    <property type="molecule type" value="Genomic_DNA"/>
</dbReference>
<reference evidence="1 2" key="1">
    <citation type="submission" date="2019-01" db="EMBL/GenBank/DDBJ databases">
        <authorList>
            <person name="Sayadi A."/>
        </authorList>
    </citation>
    <scope>NUCLEOTIDE SEQUENCE [LARGE SCALE GENOMIC DNA]</scope>
</reference>
<keyword evidence="2" id="KW-1185">Reference proteome</keyword>
<evidence type="ECO:0000313" key="1">
    <source>
        <dbReference type="EMBL" id="VEN36424.1"/>
    </source>
</evidence>
<sequence>MGESTGNDILEKYRNTSSKLKKRFLRKPNVTEACESFTSLAKQCENLELPAYAGLCWIAAARCEGSLLNNIGETSSLVQSARQFFKAEESDFNLGCSSVSGEYLQAGLSCYAHAATRYPEGCSFPIGLDLEIVDFLKRIDRSEFIQSYLKDAVELSKGGSDTHKHCLELLASHFIDIGDYLSALQTYLEISKLLQSLPLNGARCEALLNCEINCVFLLLILRPSAQKLSSDLTKILEKYTWEDENDPSLKVSRMSAELFLLLQSLVTICQSVDTSSLVDLETNFWPWLSKQQKELLRTLVKNYYHYMCILISYPLSFGSHQLKKWV</sequence>
<dbReference type="AlphaFoldDB" id="A0A653BLS0"/>
<dbReference type="PANTHER" id="PTHR16797">
    <property type="entry name" value="FACTOR VIII-ASSOCIATED GENE 1"/>
    <property type="match status" value="1"/>
</dbReference>
<dbReference type="GO" id="GO:0099518">
    <property type="term" value="P:vesicle cytoskeletal trafficking"/>
    <property type="evidence" value="ECO:0007669"/>
    <property type="project" value="TreeGrafter"/>
</dbReference>
<dbReference type="PANTHER" id="PTHR16797:SF4">
    <property type="entry name" value="40-KDA HUNTINGTIN-ASSOCIATED PROTEIN"/>
    <property type="match status" value="1"/>
</dbReference>
<evidence type="ECO:0000313" key="2">
    <source>
        <dbReference type="Proteomes" id="UP000410492"/>
    </source>
</evidence>
<dbReference type="OrthoDB" id="10249246at2759"/>
<proteinExistence type="predicted"/>
<name>A0A653BLS0_CALMS</name>
<dbReference type="GO" id="GO:0005769">
    <property type="term" value="C:early endosome"/>
    <property type="evidence" value="ECO:0007669"/>
    <property type="project" value="TreeGrafter"/>
</dbReference>